<dbReference type="EMBL" id="VTEZ01000005">
    <property type="protein sequence ID" value="TYS83649.1"/>
    <property type="molecule type" value="Genomic_DNA"/>
</dbReference>
<dbReference type="InterPro" id="IPR006059">
    <property type="entry name" value="SBP"/>
</dbReference>
<gene>
    <name evidence="5" type="ORF">FZC85_16775</name>
</gene>
<dbReference type="RefSeq" id="WP_148970171.1">
    <property type="nucleotide sequence ID" value="NZ_JBNIKW010000005.1"/>
</dbReference>
<reference evidence="5 6" key="1">
    <citation type="submission" date="2019-08" db="EMBL/GenBank/DDBJ databases">
        <title>Bacillus genomes from the desert of Cuatro Cienegas, Coahuila.</title>
        <authorList>
            <person name="Olmedo-Alvarez G."/>
        </authorList>
    </citation>
    <scope>NUCLEOTIDE SEQUENCE [LARGE SCALE GENOMIC DNA]</scope>
    <source>
        <strain evidence="5 6">CH87b_3T</strain>
    </source>
</reference>
<comment type="caution">
    <text evidence="5">The sequence shown here is derived from an EMBL/GenBank/DDBJ whole genome shotgun (WGS) entry which is preliminary data.</text>
</comment>
<dbReference type="PROSITE" id="PS51257">
    <property type="entry name" value="PROKAR_LIPOPROTEIN"/>
    <property type="match status" value="1"/>
</dbReference>
<dbReference type="PANTHER" id="PTHR43649:SF31">
    <property type="entry name" value="SN-GLYCEROL-3-PHOSPHATE-BINDING PERIPLASMIC PROTEIN UGPB"/>
    <property type="match status" value="1"/>
</dbReference>
<evidence type="ECO:0000313" key="6">
    <source>
        <dbReference type="Proteomes" id="UP000324269"/>
    </source>
</evidence>
<dbReference type="Pfam" id="PF01547">
    <property type="entry name" value="SBP_bac_1"/>
    <property type="match status" value="1"/>
</dbReference>
<proteinExistence type="inferred from homology"/>
<keyword evidence="4" id="KW-0732">Signal</keyword>
<name>A0A5D4TRB5_9BACI</name>
<evidence type="ECO:0000256" key="1">
    <source>
        <dbReference type="ARBA" id="ARBA00004196"/>
    </source>
</evidence>
<evidence type="ECO:0000256" key="2">
    <source>
        <dbReference type="ARBA" id="ARBA00008520"/>
    </source>
</evidence>
<dbReference type="OrthoDB" id="383889at2"/>
<keyword evidence="3" id="KW-0813">Transport</keyword>
<accession>A0A5D4TRB5</accession>
<dbReference type="PANTHER" id="PTHR43649">
    <property type="entry name" value="ARABINOSE-BINDING PROTEIN-RELATED"/>
    <property type="match status" value="1"/>
</dbReference>
<dbReference type="Proteomes" id="UP000324269">
    <property type="component" value="Unassembled WGS sequence"/>
</dbReference>
<dbReference type="SUPFAM" id="SSF53850">
    <property type="entry name" value="Periplasmic binding protein-like II"/>
    <property type="match status" value="1"/>
</dbReference>
<sequence length="453" mass="50778">MELFKSWVAILTIIMFLIGCSSKDTLNESKEDKEVTISYASWNVGTEEEKNIERLMIEEFEEKYPHIKVEIDDSIPNEKWNDGLAAAASSNKMPDVFMLSQIPTGIANEWLLDLTDLAADDEDFAKVPEVVRESATYDDILYALPAGQQFLGYFVNKDLFNQENLNVPENGLNMNEFADSVRNITNIRSGQVGLNNPLAILDWYPAAVSETLGWYTYTEEGYHLDSKEFINGLNLTKNIVTNNYSFESLTDEQKSNFNGENPGEVWASGGMGLVWDGTWALSNYENNLEFDWDFIGIPGGRTVVANDYMGISKTTKHSEEAYLLIKWMSFGKEGYLKRIETAVEEDKVLNGLPVTTDEDVLDAYFEIQDLPGLRAAYENLEKGVIEPVKAVPGYVQSRWEAPTGVGIEGNPNANIHGLLEASVEGEIKIEDFISQINKLANLKYQEGNEAIGQ</sequence>
<evidence type="ECO:0000256" key="4">
    <source>
        <dbReference type="ARBA" id="ARBA00022729"/>
    </source>
</evidence>
<dbReference type="GO" id="GO:0030313">
    <property type="term" value="C:cell envelope"/>
    <property type="evidence" value="ECO:0007669"/>
    <property type="project" value="UniProtKB-SubCell"/>
</dbReference>
<comment type="subcellular location">
    <subcellularLocation>
        <location evidence="1">Cell envelope</location>
    </subcellularLocation>
</comment>
<dbReference type="InterPro" id="IPR050490">
    <property type="entry name" value="Bact_solute-bd_prot1"/>
</dbReference>
<dbReference type="Gene3D" id="3.40.190.10">
    <property type="entry name" value="Periplasmic binding protein-like II"/>
    <property type="match status" value="1"/>
</dbReference>
<dbReference type="AlphaFoldDB" id="A0A5D4TRB5"/>
<organism evidence="5 6">
    <name type="scientific">Rossellomorea aquimaris</name>
    <dbReference type="NCBI Taxonomy" id="189382"/>
    <lineage>
        <taxon>Bacteria</taxon>
        <taxon>Bacillati</taxon>
        <taxon>Bacillota</taxon>
        <taxon>Bacilli</taxon>
        <taxon>Bacillales</taxon>
        <taxon>Bacillaceae</taxon>
        <taxon>Rossellomorea</taxon>
    </lineage>
</organism>
<evidence type="ECO:0000256" key="3">
    <source>
        <dbReference type="ARBA" id="ARBA00022448"/>
    </source>
</evidence>
<comment type="similarity">
    <text evidence="2">Belongs to the bacterial solute-binding protein 1 family.</text>
</comment>
<evidence type="ECO:0000313" key="5">
    <source>
        <dbReference type="EMBL" id="TYS83649.1"/>
    </source>
</evidence>
<protein>
    <submittedName>
        <fullName evidence="5">Extracellular solute-binding protein</fullName>
    </submittedName>
</protein>